<evidence type="ECO:0000259" key="2">
    <source>
        <dbReference type="Pfam" id="PF19500"/>
    </source>
</evidence>
<dbReference type="InterPro" id="IPR057152">
    <property type="entry name" value="DUF7830"/>
</dbReference>
<name>A0ABW8JP23_9GAMM</name>
<proteinExistence type="predicted"/>
<sequence length="507" mass="57645">MIRLAALAAKDQTHPHVLDRQSGLWVSLEAFLGDGDYGDVVERKRVAQKMALIKEGRPQYVCPWCSQGMFLASLRMHDKVSERFYFKHLFENTACSGIVGKGDRAICAQRFNGAKESEAHKRFKARVLESLDADPAFSDSKPETRVVSADGTRWRQPDVQSTWKGEQVVFEAQLSTTFLHVITQRMSFYAHEGVRLLWLFRDLDPAHFRLTEDDIFYSNNRNGFRVTEETVALSKASGRFALECVWAVPTLVGGTIENRLETQTVFFDELKHEVSAHGVPRSFFFDYDAEKVKVAQALKHQQKLAREQPLRDALEAFYLDLWGHKLPSLEAVQERWQPLVAQFARHGLTLPATPLADGGPHIYLQAAYSAKNGRSVWSRHSNLVELSHHVFEQRKETLWIYRLMLEAYGRHEHIRRYDPQGKWVRKAAEYRERMRQGDPAFLPNRKFDVLLAFLFPEVADTLVKAPRDVLPPPTARRATGEPPPACLTSGSSCQADHAPGEFSTGSG</sequence>
<evidence type="ECO:0000313" key="5">
    <source>
        <dbReference type="Proteomes" id="UP001620460"/>
    </source>
</evidence>
<protein>
    <recommendedName>
        <fullName evidence="6">Competence protein CoiA-like family protein</fullName>
    </recommendedName>
</protein>
<feature type="domain" description="DUF7830" evidence="3">
    <location>
        <begin position="27"/>
        <end position="96"/>
    </location>
</feature>
<accession>A0ABW8JP23</accession>
<evidence type="ECO:0000256" key="1">
    <source>
        <dbReference type="SAM" id="MobiDB-lite"/>
    </source>
</evidence>
<dbReference type="Pfam" id="PF19500">
    <property type="entry name" value="DUF6035"/>
    <property type="match status" value="1"/>
</dbReference>
<reference evidence="4 5" key="1">
    <citation type="submission" date="2020-10" db="EMBL/GenBank/DDBJ databases">
        <title>Phylogeny of dyella-like bacteria.</title>
        <authorList>
            <person name="Fu J."/>
        </authorList>
    </citation>
    <scope>NUCLEOTIDE SEQUENCE [LARGE SCALE GENOMIC DNA]</scope>
    <source>
        <strain evidence="4 5">Gsoil3046</strain>
    </source>
</reference>
<gene>
    <name evidence="4" type="ORF">ISP17_02745</name>
</gene>
<feature type="region of interest" description="Disordered" evidence="1">
    <location>
        <begin position="467"/>
        <end position="507"/>
    </location>
</feature>
<evidence type="ECO:0000313" key="4">
    <source>
        <dbReference type="EMBL" id="MFK2902867.1"/>
    </source>
</evidence>
<dbReference type="InterPro" id="IPR046099">
    <property type="entry name" value="DUF6035"/>
</dbReference>
<dbReference type="Proteomes" id="UP001620460">
    <property type="component" value="Unassembled WGS sequence"/>
</dbReference>
<feature type="domain" description="DUF6035" evidence="2">
    <location>
        <begin position="112"/>
        <end position="287"/>
    </location>
</feature>
<dbReference type="RefSeq" id="WP_404629988.1">
    <property type="nucleotide sequence ID" value="NZ_JADIKM010000001.1"/>
</dbReference>
<comment type="caution">
    <text evidence="4">The sequence shown here is derived from an EMBL/GenBank/DDBJ whole genome shotgun (WGS) entry which is preliminary data.</text>
</comment>
<keyword evidence="5" id="KW-1185">Reference proteome</keyword>
<evidence type="ECO:0000259" key="3">
    <source>
        <dbReference type="Pfam" id="PF25169"/>
    </source>
</evidence>
<organism evidence="4 5">
    <name type="scientific">Dyella ginsengisoli</name>
    <dbReference type="NCBI Taxonomy" id="363848"/>
    <lineage>
        <taxon>Bacteria</taxon>
        <taxon>Pseudomonadati</taxon>
        <taxon>Pseudomonadota</taxon>
        <taxon>Gammaproteobacteria</taxon>
        <taxon>Lysobacterales</taxon>
        <taxon>Rhodanobacteraceae</taxon>
        <taxon>Dyella</taxon>
    </lineage>
</organism>
<dbReference type="EMBL" id="JADIKM010000001">
    <property type="protein sequence ID" value="MFK2902867.1"/>
    <property type="molecule type" value="Genomic_DNA"/>
</dbReference>
<dbReference type="Pfam" id="PF25169">
    <property type="entry name" value="DUF7830"/>
    <property type="match status" value="1"/>
</dbReference>
<evidence type="ECO:0008006" key="6">
    <source>
        <dbReference type="Google" id="ProtNLM"/>
    </source>
</evidence>